<dbReference type="RefSeq" id="WP_194029134.1">
    <property type="nucleotide sequence ID" value="NZ_JADEWZ010000011.1"/>
</dbReference>
<dbReference type="InterPro" id="IPR021309">
    <property type="entry name" value="YgaP-like_TM"/>
</dbReference>
<keyword evidence="4" id="KW-1185">Reference proteome</keyword>
<dbReference type="Proteomes" id="UP000654482">
    <property type="component" value="Unassembled WGS sequence"/>
</dbReference>
<accession>A0A8J7DVX0</accession>
<sequence>MFNNVGAIDRAIRLVVAATLAYLGLWVYVGSSLGIGLTLLATVLAISAVAGSCLLYGLFGINTRKQNTHQN</sequence>
<dbReference type="AlphaFoldDB" id="A0A8J7DVX0"/>
<feature type="transmembrane region" description="Helical" evidence="1">
    <location>
        <begin position="35"/>
        <end position="59"/>
    </location>
</feature>
<feature type="transmembrane region" description="Helical" evidence="1">
    <location>
        <begin position="12"/>
        <end position="29"/>
    </location>
</feature>
<organism evidence="3 4">
    <name type="scientific">Lusitaniella coriacea LEGE 07157</name>
    <dbReference type="NCBI Taxonomy" id="945747"/>
    <lineage>
        <taxon>Bacteria</taxon>
        <taxon>Bacillati</taxon>
        <taxon>Cyanobacteriota</taxon>
        <taxon>Cyanophyceae</taxon>
        <taxon>Spirulinales</taxon>
        <taxon>Lusitaniellaceae</taxon>
        <taxon>Lusitaniella</taxon>
    </lineage>
</organism>
<keyword evidence="1" id="KW-1133">Transmembrane helix</keyword>
<evidence type="ECO:0000313" key="4">
    <source>
        <dbReference type="Proteomes" id="UP000654482"/>
    </source>
</evidence>
<keyword evidence="1" id="KW-0812">Transmembrane</keyword>
<reference evidence="3" key="1">
    <citation type="submission" date="2020-10" db="EMBL/GenBank/DDBJ databases">
        <authorList>
            <person name="Castelo-Branco R."/>
            <person name="Eusebio N."/>
            <person name="Adriana R."/>
            <person name="Vieira A."/>
            <person name="Brugerolle De Fraissinette N."/>
            <person name="Rezende De Castro R."/>
            <person name="Schneider M.P."/>
            <person name="Vasconcelos V."/>
            <person name="Leao P.N."/>
        </authorList>
    </citation>
    <scope>NUCLEOTIDE SEQUENCE</scope>
    <source>
        <strain evidence="3">LEGE 07157</strain>
    </source>
</reference>
<evidence type="ECO:0000256" key="1">
    <source>
        <dbReference type="SAM" id="Phobius"/>
    </source>
</evidence>
<name>A0A8J7DVX0_9CYAN</name>
<protein>
    <submittedName>
        <fullName evidence="3">DUF2892 domain-containing protein</fullName>
    </submittedName>
</protein>
<dbReference type="EMBL" id="JADEWZ010000011">
    <property type="protein sequence ID" value="MBE9116039.1"/>
    <property type="molecule type" value="Genomic_DNA"/>
</dbReference>
<evidence type="ECO:0000313" key="3">
    <source>
        <dbReference type="EMBL" id="MBE9116039.1"/>
    </source>
</evidence>
<feature type="domain" description="Inner membrane protein YgaP-like transmembrane" evidence="2">
    <location>
        <begin position="1"/>
        <end position="66"/>
    </location>
</feature>
<comment type="caution">
    <text evidence="3">The sequence shown here is derived from an EMBL/GenBank/DDBJ whole genome shotgun (WGS) entry which is preliminary data.</text>
</comment>
<dbReference type="Pfam" id="PF11127">
    <property type="entry name" value="YgaP-like_TM"/>
    <property type="match status" value="1"/>
</dbReference>
<proteinExistence type="predicted"/>
<gene>
    <name evidence="3" type="ORF">IQ249_09045</name>
</gene>
<keyword evidence="1" id="KW-0472">Membrane</keyword>
<evidence type="ECO:0000259" key="2">
    <source>
        <dbReference type="Pfam" id="PF11127"/>
    </source>
</evidence>